<reference evidence="2 3" key="1">
    <citation type="journal article" date="2019" name="Int. J. Syst. Evol. Microbiol.">
        <title>The Global Catalogue of Microorganisms (GCM) 10K type strain sequencing project: providing services to taxonomists for standard genome sequencing and annotation.</title>
        <authorList>
            <consortium name="The Broad Institute Genomics Platform"/>
            <consortium name="The Broad Institute Genome Sequencing Center for Infectious Disease"/>
            <person name="Wu L."/>
            <person name="Ma J."/>
        </authorList>
    </citation>
    <scope>NUCLEOTIDE SEQUENCE [LARGE SCALE GENOMIC DNA]</scope>
    <source>
        <strain evidence="2 3">JCM 16328</strain>
    </source>
</reference>
<dbReference type="AlphaFoldDB" id="A0AAV3TCI4"/>
<evidence type="ECO:0000313" key="3">
    <source>
        <dbReference type="Proteomes" id="UP001500420"/>
    </source>
</evidence>
<evidence type="ECO:0000256" key="1">
    <source>
        <dbReference type="SAM" id="MobiDB-lite"/>
    </source>
</evidence>
<dbReference type="Proteomes" id="UP001500420">
    <property type="component" value="Unassembled WGS sequence"/>
</dbReference>
<evidence type="ECO:0000313" key="2">
    <source>
        <dbReference type="EMBL" id="GAA0678543.1"/>
    </source>
</evidence>
<comment type="caution">
    <text evidence="2">The sequence shown here is derived from an EMBL/GenBank/DDBJ whole genome shotgun (WGS) entry which is preliminary data.</text>
</comment>
<feature type="region of interest" description="Disordered" evidence="1">
    <location>
        <begin position="89"/>
        <end position="111"/>
    </location>
</feature>
<dbReference type="EMBL" id="BAAADV010000007">
    <property type="protein sequence ID" value="GAA0678543.1"/>
    <property type="molecule type" value="Genomic_DNA"/>
</dbReference>
<gene>
    <name evidence="2" type="ORF">GCM10009020_28580</name>
</gene>
<accession>A0AAV3TCI4</accession>
<protein>
    <submittedName>
        <fullName evidence="2">Uncharacterized protein</fullName>
    </submittedName>
</protein>
<feature type="region of interest" description="Disordered" evidence="1">
    <location>
        <begin position="27"/>
        <end position="62"/>
    </location>
</feature>
<feature type="compositionally biased region" description="Acidic residues" evidence="1">
    <location>
        <begin position="48"/>
        <end position="60"/>
    </location>
</feature>
<organism evidence="2 3">
    <name type="scientific">Natronoarchaeum mannanilyticum</name>
    <dbReference type="NCBI Taxonomy" id="926360"/>
    <lineage>
        <taxon>Archaea</taxon>
        <taxon>Methanobacteriati</taxon>
        <taxon>Methanobacteriota</taxon>
        <taxon>Stenosarchaea group</taxon>
        <taxon>Halobacteria</taxon>
        <taxon>Halobacteriales</taxon>
        <taxon>Natronoarchaeaceae</taxon>
    </lineage>
</organism>
<proteinExistence type="predicted"/>
<feature type="compositionally biased region" description="Basic and acidic residues" evidence="1">
    <location>
        <begin position="99"/>
        <end position="111"/>
    </location>
</feature>
<keyword evidence="3" id="KW-1185">Reference proteome</keyword>
<sequence length="111" mass="11615">MTPTPKSILDEGRDMASITLFEFSPQGDIQIGPSGAGEEGLLSIATSEDAEMDAEDEQDESGGGLAKVIVPLIALIAIAAAVKYVRGGGELEDELDEESGGRLDQFKTTTE</sequence>
<name>A0AAV3TCI4_9EURY</name>